<evidence type="ECO:0000259" key="1">
    <source>
        <dbReference type="Pfam" id="PF21906"/>
    </source>
</evidence>
<evidence type="ECO:0000313" key="2">
    <source>
        <dbReference type="EMBL" id="PJJ80974.1"/>
    </source>
</evidence>
<dbReference type="Proteomes" id="UP000231742">
    <property type="component" value="Unassembled WGS sequence"/>
</dbReference>
<proteinExistence type="predicted"/>
<dbReference type="PANTHER" id="PTHR43736:SF4">
    <property type="entry name" value="SLR1690 PROTEIN"/>
    <property type="match status" value="1"/>
</dbReference>
<dbReference type="InterPro" id="IPR036390">
    <property type="entry name" value="WH_DNA-bd_sf"/>
</dbReference>
<dbReference type="AlphaFoldDB" id="A0A2M9D5I6"/>
<name>A0A2M9D5I6_9MICO</name>
<dbReference type="OrthoDB" id="9786141at2"/>
<dbReference type="PANTHER" id="PTHR43736">
    <property type="entry name" value="ADP-RIBOSE PYROPHOSPHATASE"/>
    <property type="match status" value="1"/>
</dbReference>
<dbReference type="Gene3D" id="3.90.79.10">
    <property type="entry name" value="Nucleoside Triphosphate Pyrophosphohydrolase"/>
    <property type="match status" value="1"/>
</dbReference>
<keyword evidence="3" id="KW-1185">Reference proteome</keyword>
<dbReference type="Gene3D" id="1.10.10.10">
    <property type="entry name" value="Winged helix-like DNA-binding domain superfamily/Winged helix DNA-binding domain"/>
    <property type="match status" value="1"/>
</dbReference>
<accession>A0A2M9D5I6</accession>
<dbReference type="InterPro" id="IPR036388">
    <property type="entry name" value="WH-like_DNA-bd_sf"/>
</dbReference>
<reference evidence="2 3" key="1">
    <citation type="submission" date="2017-11" db="EMBL/GenBank/DDBJ databases">
        <title>Genomic Encyclopedia of Archaeal and Bacterial Type Strains, Phase II (KMG-II): From Individual Species to Whole Genera.</title>
        <authorList>
            <person name="Goeker M."/>
        </authorList>
    </citation>
    <scope>NUCLEOTIDE SEQUENCE [LARGE SCALE GENOMIC DNA]</scope>
    <source>
        <strain evidence="2 3">DSM 16400</strain>
    </source>
</reference>
<dbReference type="InterPro" id="IPR054105">
    <property type="entry name" value="WHD_NrtR"/>
</dbReference>
<dbReference type="SUPFAM" id="SSF55811">
    <property type="entry name" value="Nudix"/>
    <property type="match status" value="1"/>
</dbReference>
<dbReference type="CDD" id="cd18873">
    <property type="entry name" value="NUDIX_NadM_like"/>
    <property type="match status" value="1"/>
</dbReference>
<dbReference type="Pfam" id="PF21906">
    <property type="entry name" value="WHD_NrtR"/>
    <property type="match status" value="1"/>
</dbReference>
<dbReference type="SUPFAM" id="SSF46785">
    <property type="entry name" value="Winged helix' DNA-binding domain"/>
    <property type="match status" value="1"/>
</dbReference>
<protein>
    <submittedName>
        <fullName evidence="2">ADP-ribose pyrophosphatase YjhB (NUDIX family)</fullName>
    </submittedName>
</protein>
<evidence type="ECO:0000313" key="3">
    <source>
        <dbReference type="Proteomes" id="UP000231742"/>
    </source>
</evidence>
<dbReference type="InterPro" id="IPR015797">
    <property type="entry name" value="NUDIX_hydrolase-like_dom_sf"/>
</dbReference>
<gene>
    <name evidence="2" type="ORF">CLV85_0141</name>
</gene>
<comment type="caution">
    <text evidence="2">The sequence shown here is derived from an EMBL/GenBank/DDBJ whole genome shotgun (WGS) entry which is preliminary data.</text>
</comment>
<sequence>METYRDSHNRALTDYPRPSVAVDTAVLTVPPGAALSVLLVRTGDEWRLPGTFLHEGERLADAVLRSLQTKAGVSGLSPRQLHVFDDPARDNRGWVLSVAHLDAVPWSRLSIDADLARVVPVTDVGALPYGHNEILDRAVATLRSSYASAPDPLHLLDGAFTLRQLQDLHEAVAGEPLMRDSFRRAMEPQLRTTGEVAAGTVGKPARLFEF</sequence>
<dbReference type="RefSeq" id="WP_100387706.1">
    <property type="nucleotide sequence ID" value="NZ_BMZU01000001.1"/>
</dbReference>
<feature type="domain" description="NrtR DNA-binding winged helix" evidence="1">
    <location>
        <begin position="153"/>
        <end position="210"/>
    </location>
</feature>
<dbReference type="EMBL" id="PGFH01000001">
    <property type="protein sequence ID" value="PJJ80974.1"/>
    <property type="molecule type" value="Genomic_DNA"/>
</dbReference>
<organism evidence="2 3">
    <name type="scientific">Salinibacterium amurskyense</name>
    <dbReference type="NCBI Taxonomy" id="205941"/>
    <lineage>
        <taxon>Bacteria</taxon>
        <taxon>Bacillati</taxon>
        <taxon>Actinomycetota</taxon>
        <taxon>Actinomycetes</taxon>
        <taxon>Micrococcales</taxon>
        <taxon>Microbacteriaceae</taxon>
        <taxon>Salinibacterium</taxon>
    </lineage>
</organism>